<keyword evidence="1" id="KW-0808">Transferase</keyword>
<dbReference type="InterPro" id="IPR000719">
    <property type="entry name" value="Prot_kinase_dom"/>
</dbReference>
<accession>A0AA37VEM7</accession>
<evidence type="ECO:0000259" key="5">
    <source>
        <dbReference type="PROSITE" id="PS50011"/>
    </source>
</evidence>
<dbReference type="PROSITE" id="PS50011">
    <property type="entry name" value="PROTEIN_KINASE_DOM"/>
    <property type="match status" value="1"/>
</dbReference>
<sequence>MTEPLAPGALRAHLDRALGEQYVIEHELGGAGMSRVFVARELALGRSVVLKVLPPELAAGLNVERFRREIQLAAGLQHPHVVPVLSAGSAGGVPYYTMPLVEGESLRDRLAREGALPIGVAVRVLHDVADALAHAHGRGIVHRDVKPDNVLLSGLHALVTDFGVAKALRTAFATPGAGGLDPDATGAGLAIGTPAYMAPEQAAADPMVDHRADIYAFGVLAYETLAGVPPFRGKAPAEILTAHLAEAPAPLQEHRPDVPPALAALVMRCLAKRPEERPEDATLVRDGLAAVATPVATTPGAGLPGVDGATSWEGAAVPRRRARRTALLSAGVGLVAVLAAAAGLFWKRDAPLDERVVAVAPFRVTGSDPSLRYLREGMLDLLSGMLTGEGGPRSADPRAVLSAWRRAAGREDADLPRDRALEVAERLGAGRLLLGDIAGAPGGRLVLTATMLAVRDGRGRAPVRVEGSADSLPQLVERLAVAVLSGDAPGADRASPIMTSSLPALRAYLNAKWLYRRSRYRESATEFDRALTFDSTFAQAGLGMATAAQWFGQPDQEYRGLQAAWRQRARLSPIDRAALDAAGGPRFPVFPTYRELLTAKQRYASVAPDRPDAVFQAGDAMFHFGALVGEPDAHARAAAQFRRVLALDSTYLPALEHLLLIAARAGDTATVRHAGRLFLQTDSTAEGADGVRWRMAVALNDTAELTRLERRAPTMHPLSTHLIDEISLLDGVDLERAARIVATNVEATRAERSTADRLAFATMAHDFALARGQPARAAAMLEAMREAGHPPHLVDVGYVLDALFGDGDTTAAQTALRALAPLAYGPEPTTLPRRYHQESALCASELWRVARGDTRTVAQSVARLRSPYRGPSPMPQGAETPTRPARACAVLLEATVAARAAQAAAQGAAQGAAIPPGTLQAAERLDSLLKLGEAGLVQQAGPLVLARLRETIGDERAALTALRRRSYLYGRQPYLAAILREEARLALRVGDRPGAVRAARHYAALRAGAEPALKDDARRAAIDLSRLEGPGDID</sequence>
<proteinExistence type="predicted"/>
<dbReference type="SUPFAM" id="SSF48452">
    <property type="entry name" value="TPR-like"/>
    <property type="match status" value="1"/>
</dbReference>
<feature type="domain" description="Protein kinase" evidence="5">
    <location>
        <begin position="22"/>
        <end position="289"/>
    </location>
</feature>
<dbReference type="CDD" id="cd14014">
    <property type="entry name" value="STKc_PknB_like"/>
    <property type="match status" value="1"/>
</dbReference>
<dbReference type="InterPro" id="IPR011990">
    <property type="entry name" value="TPR-like_helical_dom_sf"/>
</dbReference>
<dbReference type="Gene3D" id="3.30.200.20">
    <property type="entry name" value="Phosphorylase Kinase, domain 1"/>
    <property type="match status" value="1"/>
</dbReference>
<dbReference type="Gene3D" id="1.25.40.10">
    <property type="entry name" value="Tetratricopeptide repeat domain"/>
    <property type="match status" value="1"/>
</dbReference>
<dbReference type="AlphaFoldDB" id="A0AA37VEM7"/>
<dbReference type="PROSITE" id="PS00108">
    <property type="entry name" value="PROTEIN_KINASE_ST"/>
    <property type="match status" value="1"/>
</dbReference>
<dbReference type="Gene3D" id="1.10.510.10">
    <property type="entry name" value="Transferase(Phosphotransferase) domain 1"/>
    <property type="match status" value="1"/>
</dbReference>
<keyword evidence="2" id="KW-0547">Nucleotide-binding</keyword>
<dbReference type="EMBL" id="BRXS01000003">
    <property type="protein sequence ID" value="GLC25439.1"/>
    <property type="molecule type" value="Genomic_DNA"/>
</dbReference>
<name>A0AA37VEM7_9BACT</name>
<dbReference type="RefSeq" id="WP_284349894.1">
    <property type="nucleotide sequence ID" value="NZ_BRXS01000003.1"/>
</dbReference>
<protein>
    <recommendedName>
        <fullName evidence="5">Protein kinase domain-containing protein</fullName>
    </recommendedName>
</protein>
<dbReference type="InterPro" id="IPR008271">
    <property type="entry name" value="Ser/Thr_kinase_AS"/>
</dbReference>
<keyword evidence="7" id="KW-1185">Reference proteome</keyword>
<dbReference type="Proteomes" id="UP001161325">
    <property type="component" value="Unassembled WGS sequence"/>
</dbReference>
<dbReference type="GO" id="GO:0004674">
    <property type="term" value="F:protein serine/threonine kinase activity"/>
    <property type="evidence" value="ECO:0007669"/>
    <property type="project" value="TreeGrafter"/>
</dbReference>
<dbReference type="Pfam" id="PF00069">
    <property type="entry name" value="Pkinase"/>
    <property type="match status" value="1"/>
</dbReference>
<organism evidence="6 7">
    <name type="scientific">Roseisolibacter agri</name>
    <dbReference type="NCBI Taxonomy" id="2014610"/>
    <lineage>
        <taxon>Bacteria</taxon>
        <taxon>Pseudomonadati</taxon>
        <taxon>Gemmatimonadota</taxon>
        <taxon>Gemmatimonadia</taxon>
        <taxon>Gemmatimonadales</taxon>
        <taxon>Gemmatimonadaceae</taxon>
        <taxon>Roseisolibacter</taxon>
    </lineage>
</organism>
<evidence type="ECO:0000256" key="4">
    <source>
        <dbReference type="ARBA" id="ARBA00022840"/>
    </source>
</evidence>
<dbReference type="InterPro" id="IPR011009">
    <property type="entry name" value="Kinase-like_dom_sf"/>
</dbReference>
<dbReference type="SMART" id="SM00220">
    <property type="entry name" value="S_TKc"/>
    <property type="match status" value="1"/>
</dbReference>
<dbReference type="PANTHER" id="PTHR43289:SF30">
    <property type="entry name" value="NON-SPECIFIC SERINE_THREONINE PROTEIN KINASE"/>
    <property type="match status" value="1"/>
</dbReference>
<evidence type="ECO:0000256" key="2">
    <source>
        <dbReference type="ARBA" id="ARBA00022741"/>
    </source>
</evidence>
<evidence type="ECO:0000256" key="1">
    <source>
        <dbReference type="ARBA" id="ARBA00022679"/>
    </source>
</evidence>
<reference evidence="6" key="1">
    <citation type="submission" date="2022-08" db="EMBL/GenBank/DDBJ databases">
        <title>Draft genome sequencing of Roseisolibacter agri AW1220.</title>
        <authorList>
            <person name="Tobiishi Y."/>
            <person name="Tonouchi A."/>
        </authorList>
    </citation>
    <scope>NUCLEOTIDE SEQUENCE</scope>
    <source>
        <strain evidence="6">AW1220</strain>
    </source>
</reference>
<evidence type="ECO:0000313" key="6">
    <source>
        <dbReference type="EMBL" id="GLC25439.1"/>
    </source>
</evidence>
<dbReference type="GO" id="GO:0005524">
    <property type="term" value="F:ATP binding"/>
    <property type="evidence" value="ECO:0007669"/>
    <property type="project" value="UniProtKB-KW"/>
</dbReference>
<gene>
    <name evidence="6" type="ORF">rosag_19520</name>
</gene>
<evidence type="ECO:0000313" key="7">
    <source>
        <dbReference type="Proteomes" id="UP001161325"/>
    </source>
</evidence>
<keyword evidence="4" id="KW-0067">ATP-binding</keyword>
<keyword evidence="3" id="KW-0418">Kinase</keyword>
<dbReference type="SUPFAM" id="SSF56112">
    <property type="entry name" value="Protein kinase-like (PK-like)"/>
    <property type="match status" value="1"/>
</dbReference>
<evidence type="ECO:0000256" key="3">
    <source>
        <dbReference type="ARBA" id="ARBA00022777"/>
    </source>
</evidence>
<dbReference type="PANTHER" id="PTHR43289">
    <property type="entry name" value="MITOGEN-ACTIVATED PROTEIN KINASE KINASE KINASE 20-RELATED"/>
    <property type="match status" value="1"/>
</dbReference>
<comment type="caution">
    <text evidence="6">The sequence shown here is derived from an EMBL/GenBank/DDBJ whole genome shotgun (WGS) entry which is preliminary data.</text>
</comment>